<gene>
    <name evidence="1" type="ORF">HX018_15065</name>
</gene>
<reference evidence="1" key="1">
    <citation type="submission" date="2020-06" db="EMBL/GenBank/DDBJ databases">
        <authorList>
            <person name="Dong N."/>
        </authorList>
    </citation>
    <scope>NUCLEOTIDE SEQUENCE</scope>
    <source>
        <strain evidence="1">R1692</strain>
    </source>
</reference>
<name>A0ABT7NRC0_9SPHI</name>
<dbReference type="EMBL" id="JACAGK010000049">
    <property type="protein sequence ID" value="MDM1049558.1"/>
    <property type="molecule type" value="Genomic_DNA"/>
</dbReference>
<organism evidence="1 2">
    <name type="scientific">Sphingobacterium hotanense</name>
    <dbReference type="NCBI Taxonomy" id="649196"/>
    <lineage>
        <taxon>Bacteria</taxon>
        <taxon>Pseudomonadati</taxon>
        <taxon>Bacteroidota</taxon>
        <taxon>Sphingobacteriia</taxon>
        <taxon>Sphingobacteriales</taxon>
        <taxon>Sphingobacteriaceae</taxon>
        <taxon>Sphingobacterium</taxon>
    </lineage>
</organism>
<accession>A0ABT7NRC0</accession>
<comment type="caution">
    <text evidence="1">The sequence shown here is derived from an EMBL/GenBank/DDBJ whole genome shotgun (WGS) entry which is preliminary data.</text>
</comment>
<evidence type="ECO:0000313" key="1">
    <source>
        <dbReference type="EMBL" id="MDM1049558.1"/>
    </source>
</evidence>
<evidence type="ECO:0000313" key="2">
    <source>
        <dbReference type="Proteomes" id="UP001170954"/>
    </source>
</evidence>
<dbReference type="Proteomes" id="UP001170954">
    <property type="component" value="Unassembled WGS sequence"/>
</dbReference>
<proteinExistence type="predicted"/>
<dbReference type="RefSeq" id="WP_286651943.1">
    <property type="nucleotide sequence ID" value="NZ_JACAGK010000049.1"/>
</dbReference>
<keyword evidence="2" id="KW-1185">Reference proteome</keyword>
<sequence>MKQLLLAIFFIGLFVAPQYLKAQETEDPSVHVVNEIQFDLKSVKTVADTLIVDLFAISYEKNPREFRLNVFGSNLTDADGKEHFLTSIQVGRVIVNIADRQNYLNYLLNQDVPVTIQLKLAPATDAIKKAKQVKLVFADFEEEGKFVEAIIGIRH</sequence>
<protein>
    <submittedName>
        <fullName evidence="1">Uncharacterized protein</fullName>
    </submittedName>
</protein>
<reference evidence="1" key="2">
    <citation type="journal article" date="2022" name="Sci. Total Environ.">
        <title>Prevalence, transmission, and molecular epidemiology of tet(X)-positive bacteria among humans, animals, and environmental niches in China: An epidemiological, and genomic-based study.</title>
        <authorList>
            <person name="Dong N."/>
            <person name="Zeng Y."/>
            <person name="Cai C."/>
            <person name="Sun C."/>
            <person name="Lu J."/>
            <person name="Liu C."/>
            <person name="Zhou H."/>
            <person name="Sun Q."/>
            <person name="Shu L."/>
            <person name="Wang H."/>
            <person name="Wang Y."/>
            <person name="Wang S."/>
            <person name="Wu C."/>
            <person name="Chan E.W."/>
            <person name="Chen G."/>
            <person name="Shen Z."/>
            <person name="Chen S."/>
            <person name="Zhang R."/>
        </authorList>
    </citation>
    <scope>NUCLEOTIDE SEQUENCE</scope>
    <source>
        <strain evidence="1">R1692</strain>
    </source>
</reference>